<protein>
    <recommendedName>
        <fullName evidence="4">Transmembrane protein</fullName>
    </recommendedName>
</protein>
<feature type="transmembrane region" description="Helical" evidence="1">
    <location>
        <begin position="105"/>
        <end position="129"/>
    </location>
</feature>
<evidence type="ECO:0000313" key="2">
    <source>
        <dbReference type="EMBL" id="CAK9016218.1"/>
    </source>
</evidence>
<name>A0ABP0JQ02_9DINO</name>
<evidence type="ECO:0008006" key="4">
    <source>
        <dbReference type="Google" id="ProtNLM"/>
    </source>
</evidence>
<dbReference type="EMBL" id="CAXAMN010006021">
    <property type="protein sequence ID" value="CAK9016218.1"/>
    <property type="molecule type" value="Genomic_DNA"/>
</dbReference>
<keyword evidence="1" id="KW-0472">Membrane</keyword>
<evidence type="ECO:0000256" key="1">
    <source>
        <dbReference type="SAM" id="Phobius"/>
    </source>
</evidence>
<feature type="transmembrane region" description="Helical" evidence="1">
    <location>
        <begin position="235"/>
        <end position="257"/>
    </location>
</feature>
<dbReference type="Proteomes" id="UP001642484">
    <property type="component" value="Unassembled WGS sequence"/>
</dbReference>
<comment type="caution">
    <text evidence="2">The sequence shown here is derived from an EMBL/GenBank/DDBJ whole genome shotgun (WGS) entry which is preliminary data.</text>
</comment>
<feature type="transmembrane region" description="Helical" evidence="1">
    <location>
        <begin position="537"/>
        <end position="555"/>
    </location>
</feature>
<feature type="transmembrane region" description="Helical" evidence="1">
    <location>
        <begin position="460"/>
        <end position="482"/>
    </location>
</feature>
<gene>
    <name evidence="2" type="ORF">CCMP2556_LOCUS12416</name>
</gene>
<feature type="transmembrane region" description="Helical" evidence="1">
    <location>
        <begin position="135"/>
        <end position="159"/>
    </location>
</feature>
<accession>A0ABP0JQ02</accession>
<evidence type="ECO:0000313" key="3">
    <source>
        <dbReference type="Proteomes" id="UP001642484"/>
    </source>
</evidence>
<organism evidence="2 3">
    <name type="scientific">Durusdinium trenchii</name>
    <dbReference type="NCBI Taxonomy" id="1381693"/>
    <lineage>
        <taxon>Eukaryota</taxon>
        <taxon>Sar</taxon>
        <taxon>Alveolata</taxon>
        <taxon>Dinophyceae</taxon>
        <taxon>Suessiales</taxon>
        <taxon>Symbiodiniaceae</taxon>
        <taxon>Durusdinium</taxon>
    </lineage>
</organism>
<sequence length="594" mass="66886">MVGAAAGGFHRLRSPASFAEVRQSGLFRSSTPRQLLSRFGNIFQDTLEAFLTAGGINARFPTIEQVKLASESLFNASAEADLVEIFIGHSWSAGRWAKFLALCMYFNLGMAVKCAFGTWLLMVTVLLGWGGITSLGGSCLALPCLVYLPMIMFFLVFLFGHQIMGDTPSVWVDKLCIHQTDPDLKAEQIASLAVFVARSQRMLILWDDTYFERLWCNLELATRARYGGAEKVEVLPLWLAPWLLTSILLDLLSVTIFEVMEHVFPNWSAAWIEKTTDFAEAIFGERQYFVAVFCIWMMSCIVYLPTSIPCFFSFRMKLRNHQLMLDQMADFDVKNAKCTLPADREPIEEQVRELFKDRDDLDDQEAMATNDVDAGEVRLQRFIGVNSSSDPLQSFNAYVRGTLRDFVVAQIGDELFVPWRTCLIAFLPMIFYSSVNVLGCDNGPCETSFKLQGFSSVSQYMVANGAAWMLCLSLAFPLTYPILLRMLKFVFSFGDGVPQHVAAFLCCPLAFIYNYICGSLICASLLSLVVQYSVKKLLVFVVILVILTAQSMWLFSGRIQRRNEMSCRCVQRKAYEAIDGRDGQLHMSHDVSLL</sequence>
<keyword evidence="1" id="KW-1133">Transmembrane helix</keyword>
<feature type="transmembrane region" description="Helical" evidence="1">
    <location>
        <begin position="288"/>
        <end position="314"/>
    </location>
</feature>
<feature type="transmembrane region" description="Helical" evidence="1">
    <location>
        <begin position="502"/>
        <end position="530"/>
    </location>
</feature>
<proteinExistence type="predicted"/>
<keyword evidence="1" id="KW-0812">Transmembrane</keyword>
<keyword evidence="3" id="KW-1185">Reference proteome</keyword>
<reference evidence="2 3" key="1">
    <citation type="submission" date="2024-02" db="EMBL/GenBank/DDBJ databases">
        <authorList>
            <person name="Chen Y."/>
            <person name="Shah S."/>
            <person name="Dougan E. K."/>
            <person name="Thang M."/>
            <person name="Chan C."/>
        </authorList>
    </citation>
    <scope>NUCLEOTIDE SEQUENCE [LARGE SCALE GENOMIC DNA]</scope>
</reference>